<feature type="transmembrane region" description="Helical" evidence="7">
    <location>
        <begin position="491"/>
        <end position="515"/>
    </location>
</feature>
<feature type="transmembrane region" description="Helical" evidence="7">
    <location>
        <begin position="117"/>
        <end position="136"/>
    </location>
</feature>
<evidence type="ECO:0000256" key="4">
    <source>
        <dbReference type="ARBA" id="ARBA00022692"/>
    </source>
</evidence>
<evidence type="ECO:0008006" key="10">
    <source>
        <dbReference type="Google" id="ProtNLM"/>
    </source>
</evidence>
<evidence type="ECO:0000256" key="1">
    <source>
        <dbReference type="ARBA" id="ARBA00004141"/>
    </source>
</evidence>
<dbReference type="PANTHER" id="PTHR31585:SF5">
    <property type="entry name" value="RNA-BINDING S4 DOMAIN-CONTAINING PROTEIN"/>
    <property type="match status" value="1"/>
</dbReference>
<keyword evidence="6 7" id="KW-0472">Membrane</keyword>
<feature type="transmembrane region" description="Helical" evidence="7">
    <location>
        <begin position="167"/>
        <end position="187"/>
    </location>
</feature>
<name>A0A6G0XRE2_9STRA</name>
<dbReference type="Pfam" id="PF03092">
    <property type="entry name" value="BT1"/>
    <property type="match status" value="1"/>
</dbReference>
<feature type="transmembrane region" description="Helical" evidence="7">
    <location>
        <begin position="246"/>
        <end position="267"/>
    </location>
</feature>
<comment type="caution">
    <text evidence="8">The sequence shown here is derived from an EMBL/GenBank/DDBJ whole genome shotgun (WGS) entry which is preliminary data.</text>
</comment>
<evidence type="ECO:0000256" key="7">
    <source>
        <dbReference type="SAM" id="Phobius"/>
    </source>
</evidence>
<dbReference type="InterPro" id="IPR036259">
    <property type="entry name" value="MFS_trans_sf"/>
</dbReference>
<feature type="transmembrane region" description="Helical" evidence="7">
    <location>
        <begin position="460"/>
        <end position="479"/>
    </location>
</feature>
<proteinExistence type="inferred from homology"/>
<organism evidence="8 9">
    <name type="scientific">Aphanomyces euteiches</name>
    <dbReference type="NCBI Taxonomy" id="100861"/>
    <lineage>
        <taxon>Eukaryota</taxon>
        <taxon>Sar</taxon>
        <taxon>Stramenopiles</taxon>
        <taxon>Oomycota</taxon>
        <taxon>Saprolegniomycetes</taxon>
        <taxon>Saprolegniales</taxon>
        <taxon>Verrucalvaceae</taxon>
        <taxon>Aphanomyces</taxon>
    </lineage>
</organism>
<feature type="transmembrane region" description="Helical" evidence="7">
    <location>
        <begin position="384"/>
        <end position="407"/>
    </location>
</feature>
<evidence type="ECO:0000256" key="3">
    <source>
        <dbReference type="ARBA" id="ARBA00022448"/>
    </source>
</evidence>
<dbReference type="PANTHER" id="PTHR31585">
    <property type="entry name" value="FOLATE-BIOPTERIN TRANSPORTER 1, CHLOROPLASTIC"/>
    <property type="match status" value="1"/>
</dbReference>
<gene>
    <name evidence="8" type="ORF">Ae201684_002097</name>
</gene>
<protein>
    <recommendedName>
        <fullName evidence="10">Major facilitator superfamily associated domain-containing protein</fullName>
    </recommendedName>
</protein>
<feature type="transmembrane region" description="Helical" evidence="7">
    <location>
        <begin position="288"/>
        <end position="309"/>
    </location>
</feature>
<dbReference type="AlphaFoldDB" id="A0A6G0XRE2"/>
<feature type="transmembrane region" description="Helical" evidence="7">
    <location>
        <begin position="208"/>
        <end position="231"/>
    </location>
</feature>
<dbReference type="Proteomes" id="UP000481153">
    <property type="component" value="Unassembled WGS sequence"/>
</dbReference>
<sequence length="524" mass="57270">MAISANAPARSGDSAASVVIMESSSQGSMANLPRLHPFEMFLQTCKSMDLYDNAWRNDKPFDPLNDYVGALREGGPVQLIGRDYFGLVLSYACFGFVSTLLPATLSSLPSYAHPLPNIGWGAKLILAFCSDSIGFFSYRRKSYMAFGWFIAATACIVLSQLTSSSKLVVYILASVAFFGSLMTKIAGDGLMIELSQRETMEERGHTTLALQGVRWLSSSIASLFVCVAWHTSEIGASFNWTIDPTVVMLGLGILALVASLAVVFGLFESNLVPACEFRRRFHTCWRLIANRAIWQLCAFQLFSGMFAAMSATTSGFVPLPLLLAGHSSLESVVFQLLFAISIAFIKAQGMQWPRRTSFVAAAGANVLIEGIYLCHLVIADHSNVWISFATSAVQAFPTAMLCVLRILPVIEIAQTGYEATTFALVSSFGEFAHPLIIALINPTVDHGAEWPRLDDRTPMYIVLGLNLLGFLSVSILPFHRRDCLTLKHYGGYSHFIAFMTLALYMILTVVCLALGNLNNMASRS</sequence>
<feature type="transmembrane region" description="Helical" evidence="7">
    <location>
        <begin position="143"/>
        <end position="161"/>
    </location>
</feature>
<feature type="transmembrane region" description="Helical" evidence="7">
    <location>
        <begin position="321"/>
        <end position="345"/>
    </location>
</feature>
<feature type="transmembrane region" description="Helical" evidence="7">
    <location>
        <begin position="357"/>
        <end position="378"/>
    </location>
</feature>
<feature type="transmembrane region" description="Helical" evidence="7">
    <location>
        <begin position="419"/>
        <end position="440"/>
    </location>
</feature>
<dbReference type="VEuPathDB" id="FungiDB:AeMF1_000583"/>
<accession>A0A6G0XRE2</accession>
<evidence type="ECO:0000256" key="6">
    <source>
        <dbReference type="ARBA" id="ARBA00023136"/>
    </source>
</evidence>
<keyword evidence="4 7" id="KW-0812">Transmembrane</keyword>
<dbReference type="GO" id="GO:0016020">
    <property type="term" value="C:membrane"/>
    <property type="evidence" value="ECO:0007669"/>
    <property type="project" value="UniProtKB-SubCell"/>
</dbReference>
<comment type="subcellular location">
    <subcellularLocation>
        <location evidence="1">Membrane</location>
        <topology evidence="1">Multi-pass membrane protein</topology>
    </subcellularLocation>
</comment>
<evidence type="ECO:0000313" key="9">
    <source>
        <dbReference type="Proteomes" id="UP000481153"/>
    </source>
</evidence>
<keyword evidence="9" id="KW-1185">Reference proteome</keyword>
<dbReference type="EMBL" id="VJMJ01000022">
    <property type="protein sequence ID" value="KAF0743038.1"/>
    <property type="molecule type" value="Genomic_DNA"/>
</dbReference>
<evidence type="ECO:0000313" key="8">
    <source>
        <dbReference type="EMBL" id="KAF0743038.1"/>
    </source>
</evidence>
<dbReference type="InterPro" id="IPR039309">
    <property type="entry name" value="BT1"/>
</dbReference>
<feature type="transmembrane region" description="Helical" evidence="7">
    <location>
        <begin position="84"/>
        <end position="105"/>
    </location>
</feature>
<keyword evidence="3" id="KW-0813">Transport</keyword>
<evidence type="ECO:0000256" key="5">
    <source>
        <dbReference type="ARBA" id="ARBA00022989"/>
    </source>
</evidence>
<keyword evidence="5 7" id="KW-1133">Transmembrane helix</keyword>
<reference evidence="8 9" key="1">
    <citation type="submission" date="2019-07" db="EMBL/GenBank/DDBJ databases">
        <title>Genomics analysis of Aphanomyces spp. identifies a new class of oomycete effector associated with host adaptation.</title>
        <authorList>
            <person name="Gaulin E."/>
        </authorList>
    </citation>
    <scope>NUCLEOTIDE SEQUENCE [LARGE SCALE GENOMIC DNA]</scope>
    <source>
        <strain evidence="8 9">ATCC 201684</strain>
    </source>
</reference>
<evidence type="ECO:0000256" key="2">
    <source>
        <dbReference type="ARBA" id="ARBA00007015"/>
    </source>
</evidence>
<dbReference type="SUPFAM" id="SSF103473">
    <property type="entry name" value="MFS general substrate transporter"/>
    <property type="match status" value="1"/>
</dbReference>
<comment type="similarity">
    <text evidence="2">Belongs to the major facilitator superfamily. Folate-biopterin transporter (TC 2.A.71) family.</text>
</comment>